<dbReference type="GO" id="GO:0005886">
    <property type="term" value="C:plasma membrane"/>
    <property type="evidence" value="ECO:0007669"/>
    <property type="project" value="TreeGrafter"/>
</dbReference>
<dbReference type="AlphaFoldDB" id="A0A285BBM6"/>
<keyword evidence="1" id="KW-0812">Transmembrane</keyword>
<dbReference type="EMBL" id="JABXRN010000001">
    <property type="protein sequence ID" value="MBA8124357.1"/>
    <property type="molecule type" value="Genomic_DNA"/>
</dbReference>
<dbReference type="Proteomes" id="UP001458070">
    <property type="component" value="Unassembled WGS sequence"/>
</dbReference>
<dbReference type="NCBIfam" id="NF008492">
    <property type="entry name" value="PRK11403.1"/>
    <property type="match status" value="1"/>
</dbReference>
<reference evidence="8 9" key="3">
    <citation type="submission" date="2020-06" db="EMBL/GenBank/DDBJ databases">
        <title>REHAB project genomes.</title>
        <authorList>
            <person name="Shaw L.P."/>
        </authorList>
    </citation>
    <scope>NUCLEOTIDE SEQUENCE [LARGE SCALE GENOMIC DNA]</scope>
    <source>
        <strain evidence="3 9">RHBSTW-00092</strain>
        <strain evidence="8">RHBSTW-00555</strain>
    </source>
</reference>
<reference evidence="4 10" key="5">
    <citation type="submission" date="2024-04" db="EMBL/GenBank/DDBJ databases">
        <title>Draft genome assemblies of urinary isolates.</title>
        <authorList>
            <person name="Appleberry H."/>
            <person name="Kula A."/>
            <person name="Wolfe A.J."/>
            <person name="Putonti C."/>
        </authorList>
    </citation>
    <scope>NUCLEOTIDE SEQUENCE [LARGE SCALE GENOMIC DNA]</scope>
    <source>
        <strain evidence="4 10">UMB12529</strain>
    </source>
</reference>
<reference evidence="7" key="2">
    <citation type="submission" date="2017-08" db="EMBL/GenBank/DDBJ databases">
        <authorList>
            <person name="Brisse S."/>
        </authorList>
    </citation>
    <scope>NUCLEOTIDE SEQUENCE [LARGE SCALE GENOMIC DNA]</scope>
    <source>
        <strain evidence="7">06D021</strain>
    </source>
</reference>
<evidence type="ECO:0000313" key="8">
    <source>
        <dbReference type="Proteomes" id="UP000510937"/>
    </source>
</evidence>
<dbReference type="InterPro" id="IPR038972">
    <property type="entry name" value="YiaA-like"/>
</dbReference>
<evidence type="ECO:0000256" key="1">
    <source>
        <dbReference type="SAM" id="Phobius"/>
    </source>
</evidence>
<dbReference type="EMBL" id="FZTC01000053">
    <property type="protein sequence ID" value="SNU38238.1"/>
    <property type="molecule type" value="Genomic_DNA"/>
</dbReference>
<organism evidence="6 7">
    <name type="scientific">Klebsiella grimontii</name>
    <dbReference type="NCBI Taxonomy" id="2058152"/>
    <lineage>
        <taxon>Bacteria</taxon>
        <taxon>Pseudomonadati</taxon>
        <taxon>Pseudomonadota</taxon>
        <taxon>Gammaproteobacteria</taxon>
        <taxon>Enterobacterales</taxon>
        <taxon>Enterobacteriaceae</taxon>
        <taxon>Klebsiella/Raoultella group</taxon>
        <taxon>Klebsiella</taxon>
    </lineage>
</organism>
<evidence type="ECO:0000313" key="5">
    <source>
        <dbReference type="EMBL" id="QLO50197.1"/>
    </source>
</evidence>
<dbReference type="PANTHER" id="PTHR37290:SF2">
    <property type="entry name" value="INNER MEMBRANE PROTEIN YIAB"/>
    <property type="match status" value="1"/>
</dbReference>
<dbReference type="EMBL" id="CP055315">
    <property type="protein sequence ID" value="QLO50197.1"/>
    <property type="molecule type" value="Genomic_DNA"/>
</dbReference>
<keyword evidence="10" id="KW-1185">Reference proteome</keyword>
<dbReference type="GO" id="GO:0006974">
    <property type="term" value="P:DNA damage response"/>
    <property type="evidence" value="ECO:0007669"/>
    <property type="project" value="TreeGrafter"/>
</dbReference>
<protein>
    <submittedName>
        <fullName evidence="4">Inner membrane protein YiaB</fullName>
    </submittedName>
</protein>
<feature type="transmembrane region" description="Helical" evidence="1">
    <location>
        <begin position="92"/>
        <end position="110"/>
    </location>
</feature>
<keyword evidence="1" id="KW-1133">Transmembrane helix</keyword>
<name>A0A285BBM6_9ENTR</name>
<feature type="transmembrane region" description="Helical" evidence="1">
    <location>
        <begin position="34"/>
        <end position="53"/>
    </location>
</feature>
<evidence type="ECO:0000313" key="10">
    <source>
        <dbReference type="Proteomes" id="UP001458070"/>
    </source>
</evidence>
<sequence length="126" mass="13908">MKNNIIPKLLMSLGALVYLLGIWRTCPLFSGKGYFLGVLVMGMFAILAHQRTMREKAPDDGFASLCRLVLLLSVGLLMVGAWFVPAGWDEKIIYVAAWFVCLYGVSAMPHKALAAQMAQKDSSERP</sequence>
<dbReference type="PANTHER" id="PTHR37290">
    <property type="entry name" value="INNER MEMBRANE PROTEIN YIAA-RELATED"/>
    <property type="match status" value="1"/>
</dbReference>
<evidence type="ECO:0000259" key="2">
    <source>
        <dbReference type="Pfam" id="PF05360"/>
    </source>
</evidence>
<evidence type="ECO:0000313" key="6">
    <source>
        <dbReference type="EMBL" id="SNU38238.1"/>
    </source>
</evidence>
<keyword evidence="1" id="KW-0472">Membrane</keyword>
<feature type="transmembrane region" description="Helical" evidence="1">
    <location>
        <begin position="65"/>
        <end position="86"/>
    </location>
</feature>
<dbReference type="RefSeq" id="WP_004137807.1">
    <property type="nucleotide sequence ID" value="NZ_CABGKG010000004.1"/>
</dbReference>
<dbReference type="Proteomes" id="UP000557483">
    <property type="component" value="Unassembled WGS sequence"/>
</dbReference>
<proteinExistence type="predicted"/>
<evidence type="ECO:0000313" key="3">
    <source>
        <dbReference type="EMBL" id="MBA8124357.1"/>
    </source>
</evidence>
<feature type="domain" description="YiaAB two helix" evidence="2">
    <location>
        <begin position="9"/>
        <end position="54"/>
    </location>
</feature>
<reference evidence="6" key="1">
    <citation type="submission" date="2017-08" db="EMBL/GenBank/DDBJ databases">
        <authorList>
            <person name="de Groot N.N."/>
        </authorList>
    </citation>
    <scope>NUCLEOTIDE SEQUENCE [LARGE SCALE GENOMIC DNA]</scope>
    <source>
        <strain evidence="6">06D021</strain>
    </source>
</reference>
<dbReference type="InterPro" id="IPR008024">
    <property type="entry name" value="YiaAB"/>
</dbReference>
<dbReference type="Pfam" id="PF05360">
    <property type="entry name" value="YiaAB"/>
    <property type="match status" value="1"/>
</dbReference>
<dbReference type="Proteomes" id="UP000510937">
    <property type="component" value="Chromosome"/>
</dbReference>
<dbReference type="Proteomes" id="UP000220639">
    <property type="component" value="Unassembled WGS sequence"/>
</dbReference>
<accession>A0A285BBM6</accession>
<gene>
    <name evidence="4" type="primary">yiaB</name>
    <name evidence="4" type="ORF">AAFL32_10290</name>
    <name evidence="3" type="ORF">HV064_10675</name>
    <name evidence="5" type="ORF">HV234_00965</name>
    <name evidence="6" type="ORF">KOSB73_80005</name>
</gene>
<evidence type="ECO:0000313" key="4">
    <source>
        <dbReference type="EMBL" id="MEM0624266.1"/>
    </source>
</evidence>
<dbReference type="EMBL" id="JBCGEM010000006">
    <property type="protein sequence ID" value="MEM0624266.1"/>
    <property type="molecule type" value="Genomic_DNA"/>
</dbReference>
<evidence type="ECO:0000313" key="9">
    <source>
        <dbReference type="Proteomes" id="UP000557483"/>
    </source>
</evidence>
<evidence type="ECO:0000313" key="7">
    <source>
        <dbReference type="Proteomes" id="UP000220639"/>
    </source>
</evidence>
<reference evidence="5" key="4">
    <citation type="journal article" date="2021" name="Microb. Genom.">
        <title>A genomic epidemiological study shows that prevalence of antimicrobial resistance in Enterobacterales is associated with the livestock host, as well as antimicrobial usage.</title>
        <authorList>
            <person name="AbuOun M."/>
            <person name="Jones H."/>
            <person name="Stubberfield E."/>
            <person name="Gilson D."/>
            <person name="Shaw L.P."/>
            <person name="Hubbard A.T.M."/>
            <person name="Chau K.K."/>
            <person name="Sebra R."/>
            <person name="Peto T.E.A."/>
            <person name="Crook D.W."/>
            <person name="Read D.S."/>
            <person name="Gweon H.S."/>
            <person name="Walker A.S."/>
            <person name="Stoesser N."/>
            <person name="Smith R.P."/>
            <person name="Anjum M.F."/>
            <person name="On Behalf Of The Rehab Consortium."/>
        </authorList>
    </citation>
    <scope>NUCLEOTIDE SEQUENCE</scope>
    <source>
        <strain evidence="5">RHBSTW-00555</strain>
    </source>
</reference>